<dbReference type="Gene3D" id="1.20.5.900">
    <property type="entry name" value="transmembrane domain of human cd4"/>
    <property type="match status" value="1"/>
</dbReference>
<dbReference type="InterPro" id="IPR013783">
    <property type="entry name" value="Ig-like_fold"/>
</dbReference>
<dbReference type="SMART" id="SM00406">
    <property type="entry name" value="IGv"/>
    <property type="match status" value="1"/>
</dbReference>
<feature type="region of interest" description="Disordered" evidence="2">
    <location>
        <begin position="254"/>
        <end position="302"/>
    </location>
</feature>
<reference evidence="6" key="2">
    <citation type="submission" date="2011-06" db="EMBL/GenBank/DDBJ databases">
        <authorList>
            <person name="Tomomasa M."/>
            <person name="Atsusi F."/>
            <person name="Chihaya N."/>
        </authorList>
    </citation>
    <scope>NUCLEOTIDE SEQUENCE</scope>
    <source>
        <tissue evidence="6">Kidney</tissue>
    </source>
</reference>
<name>F7J8B9_PAROL</name>
<feature type="chain" id="PRO_5003355988" evidence="4">
    <location>
        <begin position="19"/>
        <end position="302"/>
    </location>
</feature>
<dbReference type="SMR" id="F7J8B9"/>
<reference evidence="6" key="1">
    <citation type="submission" date="2011-06" db="EMBL/GenBank/DDBJ databases">
        <title>Interferon immaturity during early life stage restricts the capacity of anti-VHSV infection in Japanese flounder (Paralichthys olivaceus).</title>
        <authorList>
            <person name="Matsuyama T."/>
            <person name="Nakayasu C."/>
            <person name="Fujiwara A."/>
            <person name="Kurita J."/>
            <person name="Takano T."/>
            <person name="Sano M."/>
        </authorList>
    </citation>
    <scope>NUCLEOTIDE SEQUENCE</scope>
    <source>
        <tissue evidence="6">Kidney</tissue>
    </source>
</reference>
<dbReference type="PANTHER" id="PTHR11422:SF6">
    <property type="entry name" value="HEMICENTIN-1 ISOFORM X1"/>
    <property type="match status" value="1"/>
</dbReference>
<dbReference type="InterPro" id="IPR007110">
    <property type="entry name" value="Ig-like_dom"/>
</dbReference>
<dbReference type="Gene3D" id="2.60.40.10">
    <property type="entry name" value="Immunoglobulins"/>
    <property type="match status" value="2"/>
</dbReference>
<dbReference type="Pfam" id="PF00047">
    <property type="entry name" value="ig"/>
    <property type="match status" value="1"/>
</dbReference>
<keyword evidence="4" id="KW-0732">Signal</keyword>
<evidence type="ECO:0000313" key="6">
    <source>
        <dbReference type="EMBL" id="BAK40271.1"/>
    </source>
</evidence>
<keyword evidence="3" id="KW-0472">Membrane</keyword>
<dbReference type="SUPFAM" id="SSF48726">
    <property type="entry name" value="Immunoglobulin"/>
    <property type="match status" value="2"/>
</dbReference>
<gene>
    <name evidence="6" type="primary">CD4-2</name>
</gene>
<dbReference type="GeneID" id="109633312"/>
<accession>F7J8B9</accession>
<feature type="domain" description="Ig-like" evidence="5">
    <location>
        <begin position="119"/>
        <end position="183"/>
    </location>
</feature>
<evidence type="ECO:0000256" key="1">
    <source>
        <dbReference type="ARBA" id="ARBA00023319"/>
    </source>
</evidence>
<dbReference type="AlphaFoldDB" id="F7J8B9"/>
<dbReference type="InterPro" id="IPR003599">
    <property type="entry name" value="Ig_sub"/>
</dbReference>
<evidence type="ECO:0000256" key="4">
    <source>
        <dbReference type="SAM" id="SignalP"/>
    </source>
</evidence>
<dbReference type="InterPro" id="IPR013106">
    <property type="entry name" value="Ig_V-set"/>
</dbReference>
<organism evidence="6">
    <name type="scientific">Paralichthys olivaceus</name>
    <name type="common">Bastard halibut</name>
    <name type="synonym">Hippoglossus olivaceus</name>
    <dbReference type="NCBI Taxonomy" id="8255"/>
    <lineage>
        <taxon>Eukaryota</taxon>
        <taxon>Metazoa</taxon>
        <taxon>Chordata</taxon>
        <taxon>Craniata</taxon>
        <taxon>Vertebrata</taxon>
        <taxon>Euteleostomi</taxon>
        <taxon>Actinopterygii</taxon>
        <taxon>Neopterygii</taxon>
        <taxon>Teleostei</taxon>
        <taxon>Neoteleostei</taxon>
        <taxon>Acanthomorphata</taxon>
        <taxon>Carangaria</taxon>
        <taxon>Pleuronectiformes</taxon>
        <taxon>Pleuronectoidei</taxon>
        <taxon>Paralichthyidae</taxon>
        <taxon>Paralichthys</taxon>
    </lineage>
</organism>
<feature type="signal peptide" evidence="4">
    <location>
        <begin position="1"/>
        <end position="18"/>
    </location>
</feature>
<feature type="transmembrane region" description="Helical" evidence="3">
    <location>
        <begin position="221"/>
        <end position="245"/>
    </location>
</feature>
<keyword evidence="3" id="KW-1133">Transmembrane helix</keyword>
<keyword evidence="1" id="KW-0393">Immunoglobulin domain</keyword>
<dbReference type="PANTHER" id="PTHR11422">
    <property type="entry name" value="T-CELL SURFACE GLYCOPROTEIN CD4"/>
    <property type="match status" value="1"/>
</dbReference>
<evidence type="ECO:0000259" key="5">
    <source>
        <dbReference type="PROSITE" id="PS50835"/>
    </source>
</evidence>
<evidence type="ECO:0000256" key="2">
    <source>
        <dbReference type="SAM" id="MobiDB-lite"/>
    </source>
</evidence>
<proteinExistence type="evidence at transcript level"/>
<dbReference type="PROSITE" id="PS50835">
    <property type="entry name" value="IG_LIKE"/>
    <property type="match status" value="2"/>
</dbReference>
<dbReference type="KEGG" id="pov:109633312"/>
<dbReference type="InterPro" id="IPR036179">
    <property type="entry name" value="Ig-like_dom_sf"/>
</dbReference>
<dbReference type="SMART" id="SM00409">
    <property type="entry name" value="IG"/>
    <property type="match status" value="2"/>
</dbReference>
<dbReference type="InterPro" id="IPR013151">
    <property type="entry name" value="Immunoglobulin_dom"/>
</dbReference>
<feature type="domain" description="Ig-like" evidence="5">
    <location>
        <begin position="27"/>
        <end position="109"/>
    </location>
</feature>
<sequence>MNVIVLFGFVLGALSAAATVILTKPRQSVTLDCGVRTYKNSLGWYHKDALIYEIEGNFVPRKGVMKDRSSVRHDNSLVISAVRNEDSGMFTCKADGVSHKHTLLVVSVSASPSEELQVGSNGTLQCEVKGLELDHPVEWKGPDGRKHTGSPNVLKTVTLSDAGTWQCGMSIGGVMYTEDLKIKVEEPAVTPPPDQDSKVNTETSCPNCGTGTTGGGGQLDWWMWAVAGAGCVVVVLLMVLVIILCRRIRRRKRKLQKKKNGRQSQGPKNYCQCNSRPAAAKAQRGRQKGRPSTLALKPLLKE</sequence>
<dbReference type="EMBL" id="AB640684">
    <property type="protein sequence ID" value="BAK40271.1"/>
    <property type="molecule type" value="mRNA"/>
</dbReference>
<evidence type="ECO:0000256" key="3">
    <source>
        <dbReference type="SAM" id="Phobius"/>
    </source>
</evidence>
<protein>
    <submittedName>
        <fullName evidence="6">T-cell surface glycoprotein CD4-2</fullName>
    </submittedName>
</protein>
<dbReference type="OrthoDB" id="6159398at2759"/>
<feature type="compositionally biased region" description="Polar residues" evidence="2">
    <location>
        <begin position="262"/>
        <end position="275"/>
    </location>
</feature>
<keyword evidence="3" id="KW-0812">Transmembrane</keyword>